<reference evidence="4 5" key="1">
    <citation type="submission" date="2020-04" db="EMBL/GenBank/DDBJ databases">
        <title>Chromosome-level genome assembly of a cyprinid fish Onychostoma macrolepis by integration of Nanopore Sequencing, Bionano and Hi-C technology.</title>
        <authorList>
            <person name="Wang D."/>
        </authorList>
    </citation>
    <scope>NUCLEOTIDE SEQUENCE [LARGE SCALE GENOMIC DNA]</scope>
    <source>
        <strain evidence="4">SWU-2019</strain>
        <tissue evidence="4">Muscle</tissue>
    </source>
</reference>
<evidence type="ECO:0000259" key="3">
    <source>
        <dbReference type="PROSITE" id="PS51205"/>
    </source>
</evidence>
<evidence type="ECO:0000256" key="1">
    <source>
        <dbReference type="ARBA" id="ARBA00022468"/>
    </source>
</evidence>
<feature type="compositionally biased region" description="Acidic residues" evidence="2">
    <location>
        <begin position="724"/>
        <end position="737"/>
    </location>
</feature>
<name>A0A7J6C966_9TELE</name>
<dbReference type="GO" id="GO:0030139">
    <property type="term" value="C:endocytic vesicle"/>
    <property type="evidence" value="ECO:0007669"/>
    <property type="project" value="TreeGrafter"/>
</dbReference>
<dbReference type="PANTHER" id="PTHR23101">
    <property type="entry name" value="RAB GDP/GTP EXCHANGE FACTOR"/>
    <property type="match status" value="1"/>
</dbReference>
<dbReference type="GO" id="GO:0005829">
    <property type="term" value="C:cytosol"/>
    <property type="evidence" value="ECO:0007669"/>
    <property type="project" value="TreeGrafter"/>
</dbReference>
<dbReference type="GO" id="GO:0005085">
    <property type="term" value="F:guanyl-nucleotide exchange factor activity"/>
    <property type="evidence" value="ECO:0007669"/>
    <property type="project" value="InterPro"/>
</dbReference>
<feature type="region of interest" description="Disordered" evidence="2">
    <location>
        <begin position="1"/>
        <end position="24"/>
    </location>
</feature>
<feature type="compositionally biased region" description="Basic and acidic residues" evidence="2">
    <location>
        <begin position="292"/>
        <end position="301"/>
    </location>
</feature>
<feature type="compositionally biased region" description="Basic and acidic residues" evidence="2">
    <location>
        <begin position="1"/>
        <end position="17"/>
    </location>
</feature>
<proteinExistence type="predicted"/>
<dbReference type="OrthoDB" id="21085at2759"/>
<gene>
    <name evidence="4" type="ORF">G5714_014835</name>
</gene>
<dbReference type="AlphaFoldDB" id="A0A7J6C966"/>
<dbReference type="Proteomes" id="UP000579812">
    <property type="component" value="Unassembled WGS sequence"/>
</dbReference>
<feature type="compositionally biased region" description="Basic and acidic residues" evidence="2">
    <location>
        <begin position="683"/>
        <end position="693"/>
    </location>
</feature>
<feature type="compositionally biased region" description="Low complexity" evidence="2">
    <location>
        <begin position="252"/>
        <end position="262"/>
    </location>
</feature>
<dbReference type="Gene3D" id="1.20.1050.80">
    <property type="entry name" value="VPS9 domain"/>
    <property type="match status" value="1"/>
</dbReference>
<evidence type="ECO:0000256" key="2">
    <source>
        <dbReference type="SAM" id="MobiDB-lite"/>
    </source>
</evidence>
<dbReference type="SUPFAM" id="SSF109993">
    <property type="entry name" value="VPS9 domain"/>
    <property type="match status" value="1"/>
</dbReference>
<dbReference type="SMART" id="SM00167">
    <property type="entry name" value="VPS9"/>
    <property type="match status" value="1"/>
</dbReference>
<keyword evidence="5" id="KW-1185">Reference proteome</keyword>
<dbReference type="InterPro" id="IPR037191">
    <property type="entry name" value="VPS9_dom_sf"/>
</dbReference>
<keyword evidence="1" id="KW-0343">GTPase activation</keyword>
<dbReference type="EMBL" id="JAAMOB010000015">
    <property type="protein sequence ID" value="KAF4103848.1"/>
    <property type="molecule type" value="Genomic_DNA"/>
</dbReference>
<feature type="compositionally biased region" description="Polar residues" evidence="2">
    <location>
        <begin position="738"/>
        <end position="751"/>
    </location>
</feature>
<dbReference type="PROSITE" id="PS51205">
    <property type="entry name" value="VPS9"/>
    <property type="match status" value="1"/>
</dbReference>
<dbReference type="InterPro" id="IPR045046">
    <property type="entry name" value="Vps9-like"/>
</dbReference>
<dbReference type="GO" id="GO:0016192">
    <property type="term" value="P:vesicle-mediated transport"/>
    <property type="evidence" value="ECO:0007669"/>
    <property type="project" value="InterPro"/>
</dbReference>
<protein>
    <recommendedName>
        <fullName evidence="3">VPS9 domain-containing protein</fullName>
    </recommendedName>
</protein>
<dbReference type="Pfam" id="PF23268">
    <property type="entry name" value="RIN1"/>
    <property type="match status" value="1"/>
</dbReference>
<dbReference type="SUPFAM" id="SSF55550">
    <property type="entry name" value="SH2 domain"/>
    <property type="match status" value="1"/>
</dbReference>
<organism evidence="4 5">
    <name type="scientific">Onychostoma macrolepis</name>
    <dbReference type="NCBI Taxonomy" id="369639"/>
    <lineage>
        <taxon>Eukaryota</taxon>
        <taxon>Metazoa</taxon>
        <taxon>Chordata</taxon>
        <taxon>Craniata</taxon>
        <taxon>Vertebrata</taxon>
        <taxon>Euteleostomi</taxon>
        <taxon>Actinopterygii</taxon>
        <taxon>Neopterygii</taxon>
        <taxon>Teleostei</taxon>
        <taxon>Ostariophysi</taxon>
        <taxon>Cypriniformes</taxon>
        <taxon>Cyprinidae</taxon>
        <taxon>Acrossocheilinae</taxon>
        <taxon>Onychostoma</taxon>
    </lineage>
</organism>
<dbReference type="Gene3D" id="3.30.505.10">
    <property type="entry name" value="SH2 domain"/>
    <property type="match status" value="1"/>
</dbReference>
<feature type="compositionally biased region" description="Basic and acidic residues" evidence="2">
    <location>
        <begin position="752"/>
        <end position="768"/>
    </location>
</feature>
<sequence length="768" mass="84948">MMMKESKDEFTTSENRENNASTVPNGVFKDESKLLSLLKGLRMCQDAWAPKSPWDSHGAHAALWGRPAGSFLVVQDSLSQDQLLCVSVGDRGEPVKDFPVLTTGTALRLTASHLAFPDLFQLLHFYTVSRDVLPVCLLVPAWVYTLNSLPDHLVPLLGPKTWLCPSSDPLISSMTPETQDIAETPETVMCTIQVTAASGAMCFINPLYLQEHGDDWLTHSSASTVSLPMNLRREKRLSTTRAWAGRGLKQRSSTLSDDNSSSFDRDRGSFEKNPDSPVTAGGVVLRRASGASKEDPIKRASVDSIQSPLPQSPHRVSWIEDKIWLNSSLPSSLLQPPGLELDSLSVSSIEEESEPALSPSPSLPSPRFQLADKMKNRLSAVGQALGGLVSPQRRLSKRAQEMAERRGGAFADAVRGFVEQTLASRVSPGVTCTEMLQEVRLSLTALRETLFDCPEIQSITDSIGDTPDFELDAMLELALHKVALKPVYSHLYVCLKTARRDDDTLQRLEANKSTLENRSLEELEGAAGAGVPDSSMMEKIQQRWTTMHEAYSPSKKVDTLLKVCKNIYHSMNANAKPGTVFGADDFLPCLTWVLLRSDVATLQVDTDYMMELLDPMQLQGEGGYYLTSLYAALFYISSFRPRLAKRQLSAEAHRSLSQWHRRRTLHCNQSRRSRNRRTIRRHGLADGSRKTSDEQNSLNASTESSSLTDVMPASSNVQETLQGLDEELEAVKEEEEGQQIQSPETLHLTSSKTEDKVGGDGVSWKEDN</sequence>
<feature type="domain" description="VPS9" evidence="3">
    <location>
        <begin position="498"/>
        <end position="645"/>
    </location>
</feature>
<dbReference type="Pfam" id="PF02204">
    <property type="entry name" value="VPS9"/>
    <property type="match status" value="1"/>
</dbReference>
<feature type="compositionally biased region" description="Polar residues" evidence="2">
    <location>
        <begin position="694"/>
        <end position="721"/>
    </location>
</feature>
<feature type="region of interest" description="Disordered" evidence="2">
    <location>
        <begin position="663"/>
        <end position="768"/>
    </location>
</feature>
<dbReference type="GO" id="GO:0031267">
    <property type="term" value="F:small GTPase binding"/>
    <property type="evidence" value="ECO:0007669"/>
    <property type="project" value="TreeGrafter"/>
</dbReference>
<feature type="region of interest" description="Disordered" evidence="2">
    <location>
        <begin position="247"/>
        <end position="312"/>
    </location>
</feature>
<evidence type="ECO:0000313" key="5">
    <source>
        <dbReference type="Proteomes" id="UP000579812"/>
    </source>
</evidence>
<evidence type="ECO:0000313" key="4">
    <source>
        <dbReference type="EMBL" id="KAF4103848.1"/>
    </source>
</evidence>
<feature type="compositionally biased region" description="Basic and acidic residues" evidence="2">
    <location>
        <begin position="263"/>
        <end position="274"/>
    </location>
</feature>
<accession>A0A7J6C966</accession>
<comment type="caution">
    <text evidence="4">The sequence shown here is derived from an EMBL/GenBank/DDBJ whole genome shotgun (WGS) entry which is preliminary data.</text>
</comment>
<dbReference type="InterPro" id="IPR003123">
    <property type="entry name" value="VPS9"/>
</dbReference>
<dbReference type="GO" id="GO:0005096">
    <property type="term" value="F:GTPase activator activity"/>
    <property type="evidence" value="ECO:0007669"/>
    <property type="project" value="UniProtKB-KW"/>
</dbReference>
<feature type="compositionally biased region" description="Basic residues" evidence="2">
    <location>
        <begin position="663"/>
        <end position="682"/>
    </location>
</feature>
<dbReference type="InterPro" id="IPR036860">
    <property type="entry name" value="SH2_dom_sf"/>
</dbReference>
<feature type="region of interest" description="Disordered" evidence="2">
    <location>
        <begin position="346"/>
        <end position="365"/>
    </location>
</feature>
<dbReference type="PANTHER" id="PTHR23101:SF72">
    <property type="entry name" value="RAS AND RAB INTERACTOR-LIKE PROTEIN"/>
    <property type="match status" value="1"/>
</dbReference>